<dbReference type="InterPro" id="IPR025762">
    <property type="entry name" value="DFDF"/>
</dbReference>
<feature type="compositionally biased region" description="Basic and acidic residues" evidence="3">
    <location>
        <begin position="889"/>
        <end position="902"/>
    </location>
</feature>
<dbReference type="EMBL" id="JAATWM020000009">
    <property type="protein sequence ID" value="KAF9878920.1"/>
    <property type="molecule type" value="Genomic_DNA"/>
</dbReference>
<feature type="compositionally biased region" description="Polar residues" evidence="3">
    <location>
        <begin position="861"/>
        <end position="875"/>
    </location>
</feature>
<feature type="domain" description="DFDF" evidence="4">
    <location>
        <begin position="797"/>
        <end position="833"/>
    </location>
</feature>
<reference evidence="7" key="2">
    <citation type="submission" date="2020-11" db="EMBL/GenBank/DDBJ databases">
        <title>Whole genome sequencing of Colletotrichum sp.</title>
        <authorList>
            <person name="Li H."/>
        </authorList>
    </citation>
    <scope>NUCLEOTIDE SEQUENCE</scope>
    <source>
        <strain evidence="7">CkLH20</strain>
    </source>
</reference>
<dbReference type="RefSeq" id="XP_038748381.1">
    <property type="nucleotide sequence ID" value="XM_038886539.1"/>
</dbReference>
<dbReference type="GeneID" id="62159613"/>
<dbReference type="InterPro" id="IPR019050">
    <property type="entry name" value="FDF_dom"/>
</dbReference>
<dbReference type="PROSITE" id="PS51512">
    <property type="entry name" value="DFDF"/>
    <property type="match status" value="1"/>
</dbReference>
<feature type="region of interest" description="Disordered" evidence="3">
    <location>
        <begin position="466"/>
        <end position="692"/>
    </location>
</feature>
<dbReference type="Pfam" id="PF09532">
    <property type="entry name" value="FDF"/>
    <property type="match status" value="1"/>
</dbReference>
<dbReference type="PROSITE" id="PS51513">
    <property type="entry name" value="FFD"/>
    <property type="match status" value="1"/>
</dbReference>
<keyword evidence="8" id="KW-1185">Reference proteome</keyword>
<dbReference type="Proteomes" id="UP000781932">
    <property type="component" value="Unassembled WGS sequence"/>
</dbReference>
<dbReference type="SMART" id="SM01271">
    <property type="entry name" value="LSM14"/>
    <property type="match status" value="1"/>
</dbReference>
<feature type="domain" description="TFG box profile" evidence="6">
    <location>
        <begin position="889"/>
        <end position="909"/>
    </location>
</feature>
<dbReference type="SMART" id="SM01199">
    <property type="entry name" value="FDF"/>
    <property type="match status" value="1"/>
</dbReference>
<comment type="caution">
    <text evidence="7">The sequence shown here is derived from an EMBL/GenBank/DDBJ whole genome shotgun (WGS) entry which is preliminary data.</text>
</comment>
<gene>
    <name evidence="7" type="ORF">CkaCkLH20_03820</name>
</gene>
<dbReference type="InterPro" id="IPR010920">
    <property type="entry name" value="LSM_dom_sf"/>
</dbReference>
<dbReference type="CDD" id="cd01736">
    <property type="entry name" value="LSm14_N"/>
    <property type="match status" value="1"/>
</dbReference>
<feature type="region of interest" description="Disordered" evidence="3">
    <location>
        <begin position="218"/>
        <end position="239"/>
    </location>
</feature>
<feature type="domain" description="FFD box profile" evidence="5">
    <location>
        <begin position="861"/>
        <end position="877"/>
    </location>
</feature>
<feature type="compositionally biased region" description="Basic and acidic residues" evidence="3">
    <location>
        <begin position="306"/>
        <end position="321"/>
    </location>
</feature>
<proteinExistence type="predicted"/>
<dbReference type="PROSITE" id="PS51536">
    <property type="entry name" value="TFG"/>
    <property type="match status" value="1"/>
</dbReference>
<feature type="compositionally biased region" description="Polar residues" evidence="3">
    <location>
        <begin position="127"/>
        <end position="139"/>
    </location>
</feature>
<feature type="compositionally biased region" description="Pro residues" evidence="3">
    <location>
        <begin position="568"/>
        <end position="583"/>
    </location>
</feature>
<dbReference type="InterPro" id="IPR025761">
    <property type="entry name" value="FFD_box"/>
</dbReference>
<feature type="compositionally biased region" description="Basic residues" evidence="3">
    <location>
        <begin position="917"/>
        <end position="927"/>
    </location>
</feature>
<feature type="region of interest" description="Disordered" evidence="3">
    <location>
        <begin position="1"/>
        <end position="173"/>
    </location>
</feature>
<dbReference type="AlphaFoldDB" id="A0A9P6IHA4"/>
<sequence length="950" mass="100895">MPEAPLSPPGYEFVPGRDHHTEAMDQRSPTDDNGNSPSRPRNVDGRDCHQGGYTAPASIPVAAPHHDIERASSSRASSQARSSPFTTPAGSPASVGENTYHKNLSQGHVQRNASVGPPANAPKGPSGRQQQSSCSATRQNGPPPNAPTGPAAMRIQDQRRKKRQPQQEPTYLASGQVSYSMTWKSDAKELHEDFEKYNNFMNIMGVKNESRAPNFQQKEAARNATRQRRATKRKTDMERDEEIRKLREAKLARRDLFTPFFVEMWWDRAVPAVGGSIWPSVPDQKRVGDGNKSRNSPRSLCSPPENKAEQDGVDANTRDKSANYFLGPTQKAISEEESLEMSIGDPEPSRESWYPRELIDFIDEDTDRKIQEESENKERQLQEKENESGDEEASRISLISKSDIRYVGILHEINSDESTVSLENVRSFGTEGRRSRPEEEIAPSDQVYDYIIFRGSDVKDLRIEDHPGIKENKPPAMPEDPAIVNARPRPGQGPNNQPPPAPGFGQPPFQNNFYPPPGPWGPAPPGRGGPGAGMGGMPYPPPPGWFPPGPPGQGFPPGPDGWNNYNYPPGPPGPRGPPGPQGPQAPGAAPGQAPENRGTPGAQEAKPTPIGAAGDKQKPATPAAQGTPSEPKTTAPPGLQQQAPAPTPPVDSKPSVAEVKATAAHLGTAGPSKPVELPVPTGPKNPARVQPAIPLAGSMPKAFPVPVNENSAAQSAPKAAAAPTAAAVRDATEAAKAAVALAMANMNAGAAAVSAPPQGNGNAMDNLTKKVNEMRVNAARPTPGGGRGRGRGGRQGQGQAKVEVPDADFDFAGANAKFNKGDLVKEAIAGSPLGETPTNGAVPNAVTEAPAAEAIGGNPPNAYNKTRSFFDNISSEAKDRAENNGQKPGGREWRGEEQRKNMETFGQGSVDGGYRGYRGRGRGRGRGFGRGGRGAYRGRGGSDAASPAAN</sequence>
<evidence type="ECO:0000256" key="3">
    <source>
        <dbReference type="SAM" id="MobiDB-lite"/>
    </source>
</evidence>
<feature type="region of interest" description="Disordered" evidence="3">
    <location>
        <begin position="771"/>
        <end position="801"/>
    </location>
</feature>
<feature type="compositionally biased region" description="Low complexity" evidence="3">
    <location>
        <begin position="73"/>
        <end position="83"/>
    </location>
</feature>
<dbReference type="GO" id="GO:0003729">
    <property type="term" value="F:mRNA binding"/>
    <property type="evidence" value="ECO:0007669"/>
    <property type="project" value="TreeGrafter"/>
</dbReference>
<feature type="compositionally biased region" description="Low complexity" evidence="3">
    <location>
        <begin position="712"/>
        <end position="734"/>
    </location>
</feature>
<evidence type="ECO:0000313" key="7">
    <source>
        <dbReference type="EMBL" id="KAF9878920.1"/>
    </source>
</evidence>
<feature type="short sequence motif" description="FFD box" evidence="1">
    <location>
        <begin position="861"/>
        <end position="877"/>
    </location>
</feature>
<accession>A0A9P6IHA4</accession>
<feature type="compositionally biased region" description="Basic and acidic residues" evidence="3">
    <location>
        <begin position="15"/>
        <end position="30"/>
    </location>
</feature>
<feature type="compositionally biased region" description="Polar residues" evidence="3">
    <location>
        <begin position="101"/>
        <end position="113"/>
    </location>
</feature>
<protein>
    <recommendedName>
        <fullName evidence="9">Protein sum2</fullName>
    </recommendedName>
</protein>
<dbReference type="SUPFAM" id="SSF50182">
    <property type="entry name" value="Sm-like ribonucleoproteins"/>
    <property type="match status" value="1"/>
</dbReference>
<organism evidence="7 8">
    <name type="scientific">Colletotrichum karsti</name>
    <dbReference type="NCBI Taxonomy" id="1095194"/>
    <lineage>
        <taxon>Eukaryota</taxon>
        <taxon>Fungi</taxon>
        <taxon>Dikarya</taxon>
        <taxon>Ascomycota</taxon>
        <taxon>Pezizomycotina</taxon>
        <taxon>Sordariomycetes</taxon>
        <taxon>Hypocreomycetidae</taxon>
        <taxon>Glomerellales</taxon>
        <taxon>Glomerellaceae</taxon>
        <taxon>Colletotrichum</taxon>
        <taxon>Colletotrichum boninense species complex</taxon>
    </lineage>
</organism>
<evidence type="ECO:0000259" key="6">
    <source>
        <dbReference type="PROSITE" id="PS51536"/>
    </source>
</evidence>
<dbReference type="PANTHER" id="PTHR13586">
    <property type="entry name" value="SCD6 PROTEIN-RELATED"/>
    <property type="match status" value="1"/>
</dbReference>
<feature type="compositionally biased region" description="Basic and acidic residues" evidence="3">
    <location>
        <begin position="369"/>
        <end position="387"/>
    </location>
</feature>
<dbReference type="PANTHER" id="PTHR13586:SF0">
    <property type="entry name" value="TRAILER HITCH, ISOFORM H"/>
    <property type="match status" value="1"/>
</dbReference>
<dbReference type="GO" id="GO:0000932">
    <property type="term" value="C:P-body"/>
    <property type="evidence" value="ECO:0007669"/>
    <property type="project" value="TreeGrafter"/>
</dbReference>
<dbReference type="InterPro" id="IPR025768">
    <property type="entry name" value="TFG_box"/>
</dbReference>
<feature type="compositionally biased region" description="Low complexity" evidence="3">
    <location>
        <begin position="584"/>
        <end position="594"/>
    </location>
</feature>
<dbReference type="GO" id="GO:0033962">
    <property type="term" value="P:P-body assembly"/>
    <property type="evidence" value="ECO:0007669"/>
    <property type="project" value="TreeGrafter"/>
</dbReference>
<evidence type="ECO:0008006" key="9">
    <source>
        <dbReference type="Google" id="ProtNLM"/>
    </source>
</evidence>
<feature type="region of interest" description="Disordered" evidence="3">
    <location>
        <begin position="709"/>
        <end position="734"/>
    </location>
</feature>
<evidence type="ECO:0000256" key="1">
    <source>
        <dbReference type="PROSITE-ProRule" id="PRU00846"/>
    </source>
</evidence>
<feature type="compositionally biased region" description="Pro residues" evidence="3">
    <location>
        <begin position="514"/>
        <end position="527"/>
    </location>
</feature>
<dbReference type="Gene3D" id="2.30.30.100">
    <property type="match status" value="1"/>
</dbReference>
<evidence type="ECO:0000256" key="2">
    <source>
        <dbReference type="PROSITE-ProRule" id="PRU00869"/>
    </source>
</evidence>
<reference evidence="7" key="1">
    <citation type="submission" date="2020-03" db="EMBL/GenBank/DDBJ databases">
        <authorList>
            <person name="He L."/>
        </authorList>
    </citation>
    <scope>NUCLEOTIDE SEQUENCE</scope>
    <source>
        <strain evidence="7">CkLH20</strain>
    </source>
</reference>
<dbReference type="InterPro" id="IPR025609">
    <property type="entry name" value="Lsm14-like_N"/>
</dbReference>
<evidence type="ECO:0000313" key="8">
    <source>
        <dbReference type="Proteomes" id="UP000781932"/>
    </source>
</evidence>
<evidence type="ECO:0000259" key="4">
    <source>
        <dbReference type="PROSITE" id="PS51512"/>
    </source>
</evidence>
<feature type="region of interest" description="Disordered" evidence="3">
    <location>
        <begin position="277"/>
        <end position="355"/>
    </location>
</feature>
<feature type="compositionally biased region" description="Pro residues" evidence="3">
    <location>
        <begin position="538"/>
        <end position="559"/>
    </location>
</feature>
<dbReference type="GO" id="GO:0034063">
    <property type="term" value="P:stress granule assembly"/>
    <property type="evidence" value="ECO:0007669"/>
    <property type="project" value="TreeGrafter"/>
</dbReference>
<feature type="compositionally biased region" description="Low complexity" evidence="3">
    <location>
        <begin position="503"/>
        <end position="513"/>
    </location>
</feature>
<feature type="region of interest" description="Disordered" evidence="3">
    <location>
        <begin position="369"/>
        <end position="394"/>
    </location>
</feature>
<name>A0A9P6IHA4_9PEZI</name>
<feature type="region of interest" description="Disordered" evidence="3">
    <location>
        <begin position="852"/>
        <end position="950"/>
    </location>
</feature>
<feature type="compositionally biased region" description="Basic and acidic residues" evidence="3">
    <location>
        <begin position="283"/>
        <end position="292"/>
    </location>
</feature>
<feature type="compositionally biased region" description="Low complexity" evidence="3">
    <location>
        <begin position="633"/>
        <end position="644"/>
    </location>
</feature>
<feature type="short sequence motif" description="TFG box" evidence="2">
    <location>
        <begin position="889"/>
        <end position="909"/>
    </location>
</feature>
<evidence type="ECO:0000259" key="5">
    <source>
        <dbReference type="PROSITE" id="PS51513"/>
    </source>
</evidence>
<dbReference type="OrthoDB" id="21539at2759"/>
<dbReference type="Pfam" id="PF12701">
    <property type="entry name" value="LSM14"/>
    <property type="match status" value="1"/>
</dbReference>
<feature type="compositionally biased region" description="Gly residues" evidence="3">
    <location>
        <begin position="928"/>
        <end position="941"/>
    </location>
</feature>